<dbReference type="AlphaFoldDB" id="A0A0D3FTA7"/>
<sequence>MVDVTNLTAAKDRRKRDREVCCTPSTIVTGRVPIRDITNYAGFGATQAYSGTVFYGSWKCSSTVLISEGDAVSDGVRTRHKGKHLWCLRPTFLLRHPILLEQEACKTFEGWIMINDRGDGENDCCGGQSKKTSRRSPVERRRGMTPSWRTSDEGDER</sequence>
<dbReference type="HOGENOM" id="CLU_141877_0_0_1"/>
<organism evidence="2">
    <name type="scientific">Oryza barthii</name>
    <dbReference type="NCBI Taxonomy" id="65489"/>
    <lineage>
        <taxon>Eukaryota</taxon>
        <taxon>Viridiplantae</taxon>
        <taxon>Streptophyta</taxon>
        <taxon>Embryophyta</taxon>
        <taxon>Tracheophyta</taxon>
        <taxon>Spermatophyta</taxon>
        <taxon>Magnoliopsida</taxon>
        <taxon>Liliopsida</taxon>
        <taxon>Poales</taxon>
        <taxon>Poaceae</taxon>
        <taxon>BOP clade</taxon>
        <taxon>Oryzoideae</taxon>
        <taxon>Oryzeae</taxon>
        <taxon>Oryzinae</taxon>
        <taxon>Oryza</taxon>
    </lineage>
</organism>
<reference evidence="2" key="1">
    <citation type="journal article" date="2009" name="Rice">
        <title>De Novo Next Generation Sequencing of Plant Genomes.</title>
        <authorList>
            <person name="Rounsley S."/>
            <person name="Marri P.R."/>
            <person name="Yu Y."/>
            <person name="He R."/>
            <person name="Sisneros N."/>
            <person name="Goicoechea J.L."/>
            <person name="Lee S.J."/>
            <person name="Angelova A."/>
            <person name="Kudrna D."/>
            <person name="Luo M."/>
            <person name="Affourtit J."/>
            <person name="Desany B."/>
            <person name="Knight J."/>
            <person name="Niazi F."/>
            <person name="Egholm M."/>
            <person name="Wing R.A."/>
        </authorList>
    </citation>
    <scope>NUCLEOTIDE SEQUENCE [LARGE SCALE GENOMIC DNA]</scope>
    <source>
        <strain evidence="2">cv. IRGC 105608</strain>
    </source>
</reference>
<proteinExistence type="predicted"/>
<dbReference type="EnsemblPlants" id="OBART04G04950.3">
    <property type="protein sequence ID" value="OBART04G04950.3"/>
    <property type="gene ID" value="OBART04G04950"/>
</dbReference>
<dbReference type="Proteomes" id="UP000026960">
    <property type="component" value="Chromosome 4"/>
</dbReference>
<dbReference type="Gramene" id="OBART04G04950.3">
    <property type="protein sequence ID" value="OBART04G04950.3"/>
    <property type="gene ID" value="OBART04G04950"/>
</dbReference>
<evidence type="ECO:0000256" key="1">
    <source>
        <dbReference type="SAM" id="MobiDB-lite"/>
    </source>
</evidence>
<protein>
    <submittedName>
        <fullName evidence="2">Uncharacterized protein</fullName>
    </submittedName>
</protein>
<evidence type="ECO:0000313" key="3">
    <source>
        <dbReference type="Proteomes" id="UP000026960"/>
    </source>
</evidence>
<accession>A0A0D3FTA7</accession>
<name>A0A0D3FTA7_9ORYZ</name>
<evidence type="ECO:0000313" key="2">
    <source>
        <dbReference type="EnsemblPlants" id="OBART04G04950.3"/>
    </source>
</evidence>
<reference evidence="2" key="2">
    <citation type="submission" date="2015-03" db="UniProtKB">
        <authorList>
            <consortium name="EnsemblPlants"/>
        </authorList>
    </citation>
    <scope>IDENTIFICATION</scope>
</reference>
<keyword evidence="3" id="KW-1185">Reference proteome</keyword>
<feature type="region of interest" description="Disordered" evidence="1">
    <location>
        <begin position="122"/>
        <end position="157"/>
    </location>
</feature>